<dbReference type="EMBL" id="JAANNT010000002">
    <property type="protein sequence ID" value="NUV27487.1"/>
    <property type="molecule type" value="Genomic_DNA"/>
</dbReference>
<dbReference type="AlphaFoldDB" id="A0A7Y6C6U0"/>
<dbReference type="RefSeq" id="WP_030695846.1">
    <property type="nucleotide sequence ID" value="NZ_JAANNT010000002.1"/>
</dbReference>
<evidence type="ECO:0000313" key="2">
    <source>
        <dbReference type="Proteomes" id="UP000540128"/>
    </source>
</evidence>
<comment type="caution">
    <text evidence="1">The sequence shown here is derived from an EMBL/GenBank/DDBJ whole genome shotgun (WGS) entry which is preliminary data.</text>
</comment>
<accession>A0A7Y6C6U0</accession>
<dbReference type="Proteomes" id="UP000540128">
    <property type="component" value="Unassembled WGS sequence"/>
</dbReference>
<protein>
    <submittedName>
        <fullName evidence="1">Uncharacterized protein</fullName>
    </submittedName>
</protein>
<evidence type="ECO:0000313" key="1">
    <source>
        <dbReference type="EMBL" id="NUV27487.1"/>
    </source>
</evidence>
<organism evidence="1 2">
    <name type="scientific">Streptomyces odorifer</name>
    <dbReference type="NCBI Taxonomy" id="53450"/>
    <lineage>
        <taxon>Bacteria</taxon>
        <taxon>Bacillati</taxon>
        <taxon>Actinomycetota</taxon>
        <taxon>Actinomycetes</taxon>
        <taxon>Kitasatosporales</taxon>
        <taxon>Streptomycetaceae</taxon>
        <taxon>Streptomyces</taxon>
        <taxon>Streptomyces albidoflavus group</taxon>
    </lineage>
</organism>
<name>A0A7Y6C6U0_9ACTN</name>
<reference evidence="1 2" key="1">
    <citation type="submission" date="2020-03" db="EMBL/GenBank/DDBJ databases">
        <title>Complete genome sequence of sixteen Streptomyces strains facilitates identification of candidate genes involved in plant growth-promotion in grain legumes and cereals.</title>
        <authorList>
            <person name="Gopalakrishnan S."/>
            <person name="Thakur V."/>
            <person name="Saxena R."/>
            <person name="Vadlamudi S."/>
            <person name="Purohit S."/>
            <person name="Kumar V."/>
            <person name="Rathore A."/>
            <person name="Chitikineni A."/>
            <person name="Varshney R.K."/>
        </authorList>
    </citation>
    <scope>NUCLEOTIDE SEQUENCE [LARGE SCALE GENOMIC DNA]</scope>
    <source>
        <strain evidence="1 2">KAI-180</strain>
    </source>
</reference>
<proteinExistence type="predicted"/>
<keyword evidence="2" id="KW-1185">Reference proteome</keyword>
<gene>
    <name evidence="1" type="ORF">G6W59_03865</name>
</gene>
<sequence length="106" mass="11560">MWGTPKNQTRLRFVQDSDEVLAALGRALADAPEDERPGLQRALAVAGAARLDEDTLRTRWLDGRLASVAFTGERDSVAAVRALRKAEPTLSLTEAVALLRPPKPRT</sequence>